<accession>A0A0L0EYA9</accession>
<dbReference type="EMBL" id="KQ254804">
    <property type="protein sequence ID" value="KNC69477.1"/>
    <property type="molecule type" value="Genomic_DNA"/>
</dbReference>
<gene>
    <name evidence="1" type="ORF">SARC_18010</name>
</gene>
<keyword evidence="2" id="KW-1185">Reference proteome</keyword>
<feature type="non-terminal residue" evidence="1">
    <location>
        <position position="92"/>
    </location>
</feature>
<dbReference type="AlphaFoldDB" id="A0A0L0EYA9"/>
<dbReference type="RefSeq" id="XP_014143379.1">
    <property type="nucleotide sequence ID" value="XM_014287904.1"/>
</dbReference>
<proteinExistence type="predicted"/>
<name>A0A0L0EYA9_9EUKA</name>
<evidence type="ECO:0000313" key="2">
    <source>
        <dbReference type="Proteomes" id="UP000054560"/>
    </source>
</evidence>
<reference evidence="1 2" key="1">
    <citation type="submission" date="2011-02" db="EMBL/GenBank/DDBJ databases">
        <title>The Genome Sequence of Sphaeroforma arctica JP610.</title>
        <authorList>
            <consortium name="The Broad Institute Genome Sequencing Platform"/>
            <person name="Russ C."/>
            <person name="Cuomo C."/>
            <person name="Young S.K."/>
            <person name="Zeng Q."/>
            <person name="Gargeya S."/>
            <person name="Alvarado L."/>
            <person name="Berlin A."/>
            <person name="Chapman S.B."/>
            <person name="Chen Z."/>
            <person name="Freedman E."/>
            <person name="Gellesch M."/>
            <person name="Goldberg J."/>
            <person name="Griggs A."/>
            <person name="Gujja S."/>
            <person name="Heilman E."/>
            <person name="Heiman D."/>
            <person name="Howarth C."/>
            <person name="Mehta T."/>
            <person name="Neiman D."/>
            <person name="Pearson M."/>
            <person name="Roberts A."/>
            <person name="Saif S."/>
            <person name="Shea T."/>
            <person name="Shenoy N."/>
            <person name="Sisk P."/>
            <person name="Stolte C."/>
            <person name="Sykes S."/>
            <person name="White J."/>
            <person name="Yandava C."/>
            <person name="Burger G."/>
            <person name="Gray M.W."/>
            <person name="Holland P.W.H."/>
            <person name="King N."/>
            <person name="Lang F.B.F."/>
            <person name="Roger A.J."/>
            <person name="Ruiz-Trillo I."/>
            <person name="Haas B."/>
            <person name="Nusbaum C."/>
            <person name="Birren B."/>
        </authorList>
    </citation>
    <scope>NUCLEOTIDE SEQUENCE [LARGE SCALE GENOMIC DNA]</scope>
    <source>
        <strain evidence="1 2">JP610</strain>
    </source>
</reference>
<dbReference type="GeneID" id="25918514"/>
<sequence length="92" mass="10398">MLDFDLLLHGTGGALFVIHNVETWAPIHYALWAALIFTGLELLAQIVLMTGKVWVTEPIAHRGKHLDELELLDIAFIAFNRCTAPMFVYHLL</sequence>
<protein>
    <submittedName>
        <fullName evidence="1">Uncharacterized protein</fullName>
    </submittedName>
</protein>
<evidence type="ECO:0000313" key="1">
    <source>
        <dbReference type="EMBL" id="KNC69477.1"/>
    </source>
</evidence>
<dbReference type="Proteomes" id="UP000054560">
    <property type="component" value="Unassembled WGS sequence"/>
</dbReference>
<organism evidence="1 2">
    <name type="scientific">Sphaeroforma arctica JP610</name>
    <dbReference type="NCBI Taxonomy" id="667725"/>
    <lineage>
        <taxon>Eukaryota</taxon>
        <taxon>Ichthyosporea</taxon>
        <taxon>Ichthyophonida</taxon>
        <taxon>Sphaeroforma</taxon>
    </lineage>
</organism>